<dbReference type="InterPro" id="IPR036244">
    <property type="entry name" value="TipA-like_antibiotic-bd"/>
</dbReference>
<keyword evidence="2" id="KW-0238">DNA-binding</keyword>
<dbReference type="EMBL" id="CP011005">
    <property type="protein sequence ID" value="AJT41503.1"/>
    <property type="molecule type" value="Genomic_DNA"/>
</dbReference>
<dbReference type="PATRIC" id="fig|1618207.4.peg.1661"/>
<dbReference type="InterPro" id="IPR012925">
    <property type="entry name" value="TipAS_dom"/>
</dbReference>
<dbReference type="SMART" id="SM00422">
    <property type="entry name" value="HTH_MERR"/>
    <property type="match status" value="1"/>
</dbReference>
<dbReference type="SUPFAM" id="SSF89082">
    <property type="entry name" value="Antibiotic binding domain of TipA-like multidrug resistance regulators"/>
    <property type="match status" value="1"/>
</dbReference>
<dbReference type="AlphaFoldDB" id="A0A0D4BYV4"/>
<name>A0A0D4BYV4_9MICC</name>
<evidence type="ECO:0000256" key="1">
    <source>
        <dbReference type="ARBA" id="ARBA00023015"/>
    </source>
</evidence>
<organism evidence="6 7">
    <name type="scientific">Psychromicrobium lacuslunae</name>
    <dbReference type="NCBI Taxonomy" id="1618207"/>
    <lineage>
        <taxon>Bacteria</taxon>
        <taxon>Bacillati</taxon>
        <taxon>Actinomycetota</taxon>
        <taxon>Actinomycetes</taxon>
        <taxon>Micrococcales</taxon>
        <taxon>Micrococcaceae</taxon>
        <taxon>Psychromicrobium</taxon>
    </lineage>
</organism>
<sequence>MSATDWSIAELAKMSKVSSRTLRHYHQIGLLQPAWTAANGYRYYQQPELIRLQRILLLRELDLGLETIAEVLRGQTDELEALGTHHRWLLAERDRMSQLAQTVQSTMTSLTGGESYRKEGIMNAAKMFEGFDKNPYQEEAVQRWGEEAVERANASWAKMSGNEREAALAEAEAINVELADCQQAGLAVEDERVQAAVARHYRWIKLSWTPTAESYLGLGQLYIDDDRFRRNFEKVGATPEYLLAAMKVYAAENL</sequence>
<dbReference type="InterPro" id="IPR000551">
    <property type="entry name" value="MerR-type_HTH_dom"/>
</dbReference>
<keyword evidence="1" id="KW-0805">Transcription regulation</keyword>
<evidence type="ECO:0000313" key="7">
    <source>
        <dbReference type="Proteomes" id="UP000061839"/>
    </source>
</evidence>
<dbReference type="Pfam" id="PF07739">
    <property type="entry name" value="TipAS"/>
    <property type="match status" value="1"/>
</dbReference>
<dbReference type="STRING" id="1618207.UM93_08210"/>
<evidence type="ECO:0000259" key="5">
    <source>
        <dbReference type="PROSITE" id="PS50937"/>
    </source>
</evidence>
<dbReference type="PROSITE" id="PS50937">
    <property type="entry name" value="HTH_MERR_2"/>
    <property type="match status" value="1"/>
</dbReference>
<protein>
    <submittedName>
        <fullName evidence="6">MerR family transcriptional regulator</fullName>
    </submittedName>
</protein>
<feature type="domain" description="HTH merR-type" evidence="5">
    <location>
        <begin position="5"/>
        <end position="74"/>
    </location>
</feature>
<dbReference type="InterPro" id="IPR009061">
    <property type="entry name" value="DNA-bd_dom_put_sf"/>
</dbReference>
<keyword evidence="7" id="KW-1185">Reference proteome</keyword>
<reference evidence="6 7" key="1">
    <citation type="journal article" date="2015" name="Genome Announc.">
        <title>Complete Genome Sequencing of Protease-Producing Novel Arthrobacter sp. Strain IHBB 11108 Using PacBio Single-Molecule Real-Time Sequencing Technology.</title>
        <authorList>
            <person name="Kiran S."/>
            <person name="Swarnkar M.K."/>
            <person name="Pal M."/>
            <person name="Thakur R."/>
            <person name="Tewari R."/>
            <person name="Singh A.K."/>
            <person name="Gulati A."/>
        </authorList>
    </citation>
    <scope>NUCLEOTIDE SEQUENCE [LARGE SCALE GENOMIC DNA]</scope>
    <source>
        <strain evidence="6 7">IHBB 11108</strain>
    </source>
</reference>
<dbReference type="SUPFAM" id="SSF46955">
    <property type="entry name" value="Putative DNA-binding domain"/>
    <property type="match status" value="1"/>
</dbReference>
<dbReference type="PANTHER" id="PTHR30204:SF90">
    <property type="entry name" value="HTH-TYPE TRANSCRIPTIONAL ACTIVATOR MTA"/>
    <property type="match status" value="1"/>
</dbReference>
<dbReference type="Proteomes" id="UP000061839">
    <property type="component" value="Chromosome"/>
</dbReference>
<dbReference type="Pfam" id="PF00376">
    <property type="entry name" value="MerR"/>
    <property type="match status" value="1"/>
</dbReference>
<dbReference type="GO" id="GO:0003677">
    <property type="term" value="F:DNA binding"/>
    <property type="evidence" value="ECO:0007669"/>
    <property type="project" value="UniProtKB-KW"/>
</dbReference>
<dbReference type="OrthoDB" id="9809391at2"/>
<dbReference type="GO" id="GO:0003700">
    <property type="term" value="F:DNA-binding transcription factor activity"/>
    <property type="evidence" value="ECO:0007669"/>
    <property type="project" value="InterPro"/>
</dbReference>
<accession>A0A0D4BYV4</accession>
<proteinExistence type="predicted"/>
<keyword evidence="4" id="KW-0804">Transcription</keyword>
<dbReference type="RefSeq" id="WP_045074926.1">
    <property type="nucleotide sequence ID" value="NZ_CP011005.1"/>
</dbReference>
<dbReference type="CDD" id="cd01106">
    <property type="entry name" value="HTH_TipAL-Mta"/>
    <property type="match status" value="1"/>
</dbReference>
<evidence type="ECO:0000313" key="6">
    <source>
        <dbReference type="EMBL" id="AJT41503.1"/>
    </source>
</evidence>
<dbReference type="PANTHER" id="PTHR30204">
    <property type="entry name" value="REDOX-CYCLING DRUG-SENSING TRANSCRIPTIONAL ACTIVATOR SOXR"/>
    <property type="match status" value="1"/>
</dbReference>
<dbReference type="Gene3D" id="1.10.1660.10">
    <property type="match status" value="1"/>
</dbReference>
<dbReference type="Gene3D" id="1.10.490.50">
    <property type="entry name" value="Antibiotic binding domain of TipA-like multidrug resistance regulators"/>
    <property type="match status" value="1"/>
</dbReference>
<gene>
    <name evidence="6" type="ORF">UM93_08210</name>
</gene>
<evidence type="ECO:0000256" key="2">
    <source>
        <dbReference type="ARBA" id="ARBA00023125"/>
    </source>
</evidence>
<dbReference type="KEGG" id="ari:UM93_08210"/>
<dbReference type="HOGENOM" id="CLU_060077_0_3_11"/>
<evidence type="ECO:0000256" key="4">
    <source>
        <dbReference type="ARBA" id="ARBA00023163"/>
    </source>
</evidence>
<dbReference type="InterPro" id="IPR047057">
    <property type="entry name" value="MerR_fam"/>
</dbReference>
<keyword evidence="3" id="KW-0010">Activator</keyword>
<evidence type="ECO:0000256" key="3">
    <source>
        <dbReference type="ARBA" id="ARBA00023159"/>
    </source>
</evidence>